<proteinExistence type="predicted"/>
<dbReference type="AlphaFoldDB" id="A0A401ZTH2"/>
<name>A0A401ZTH2_9CHLR</name>
<evidence type="ECO:0000313" key="2">
    <source>
        <dbReference type="Proteomes" id="UP000287224"/>
    </source>
</evidence>
<keyword evidence="2" id="KW-1185">Reference proteome</keyword>
<dbReference type="EMBL" id="BIFQ01000002">
    <property type="protein sequence ID" value="GCE10096.1"/>
    <property type="molecule type" value="Genomic_DNA"/>
</dbReference>
<organism evidence="1 2">
    <name type="scientific">Dictyobacter aurantiacus</name>
    <dbReference type="NCBI Taxonomy" id="1936993"/>
    <lineage>
        <taxon>Bacteria</taxon>
        <taxon>Bacillati</taxon>
        <taxon>Chloroflexota</taxon>
        <taxon>Ktedonobacteria</taxon>
        <taxon>Ktedonobacterales</taxon>
        <taxon>Dictyobacteraceae</taxon>
        <taxon>Dictyobacter</taxon>
    </lineage>
</organism>
<gene>
    <name evidence="1" type="ORF">KDAU_74250</name>
</gene>
<protein>
    <submittedName>
        <fullName evidence="1">Uncharacterized protein</fullName>
    </submittedName>
</protein>
<reference evidence="2" key="1">
    <citation type="submission" date="2018-12" db="EMBL/GenBank/DDBJ databases">
        <title>Tengunoibacter tsumagoiensis gen. nov., sp. nov., Dictyobacter kobayashii sp. nov., D. alpinus sp. nov., and D. joshuensis sp. nov. and description of Dictyobacteraceae fam. nov. within the order Ktedonobacterales isolated from Tengu-no-mugimeshi.</title>
        <authorList>
            <person name="Wang C.M."/>
            <person name="Zheng Y."/>
            <person name="Sakai Y."/>
            <person name="Toyoda A."/>
            <person name="Minakuchi Y."/>
            <person name="Abe K."/>
            <person name="Yokota A."/>
            <person name="Yabe S."/>
        </authorList>
    </citation>
    <scope>NUCLEOTIDE SEQUENCE [LARGE SCALE GENOMIC DNA]</scope>
    <source>
        <strain evidence="2">S-27</strain>
    </source>
</reference>
<comment type="caution">
    <text evidence="1">The sequence shown here is derived from an EMBL/GenBank/DDBJ whole genome shotgun (WGS) entry which is preliminary data.</text>
</comment>
<evidence type="ECO:0000313" key="1">
    <source>
        <dbReference type="EMBL" id="GCE10096.1"/>
    </source>
</evidence>
<sequence length="103" mass="11457">MQRYFESGNDTKVPATSTQTPEQFSILLSTGTQKLSICSDQFYRSHLVNSQAIFPHHPANPTTKQQTPYPYSGSITGCEYQTIRLKCMRHLTPGETGLNASST</sequence>
<accession>A0A401ZTH2</accession>
<dbReference type="Proteomes" id="UP000287224">
    <property type="component" value="Unassembled WGS sequence"/>
</dbReference>